<evidence type="ECO:0000313" key="2">
    <source>
        <dbReference type="EMBL" id="QEC69607.1"/>
    </source>
</evidence>
<dbReference type="OrthoDB" id="9788959at2"/>
<dbReference type="CDD" id="cd00293">
    <property type="entry name" value="USP-like"/>
    <property type="match status" value="1"/>
</dbReference>
<feature type="domain" description="UspA" evidence="1">
    <location>
        <begin position="2"/>
        <end position="112"/>
    </location>
</feature>
<dbReference type="SUPFAM" id="SSF52402">
    <property type="entry name" value="Adenine nucleotide alpha hydrolases-like"/>
    <property type="match status" value="2"/>
</dbReference>
<accession>A0A5B8VDJ7</accession>
<dbReference type="Proteomes" id="UP000321533">
    <property type="component" value="Chromosome"/>
</dbReference>
<dbReference type="RefSeq" id="WP_147192483.1">
    <property type="nucleotide sequence ID" value="NZ_CP042435.1"/>
</dbReference>
<reference evidence="2 3" key="1">
    <citation type="journal article" date="2016" name="Int. J. Syst. Evol. Microbiol.">
        <title>Panacibacter ginsenosidivorans gen. nov., sp. nov., with ginsenoside converting activity isolated from soil of a ginseng field.</title>
        <authorList>
            <person name="Siddiqi M.Z."/>
            <person name="Muhammad Shafi S."/>
            <person name="Choi K.D."/>
            <person name="Im W.T."/>
        </authorList>
    </citation>
    <scope>NUCLEOTIDE SEQUENCE [LARGE SCALE GENOMIC DNA]</scope>
    <source>
        <strain evidence="2 3">Gsoil1550</strain>
    </source>
</reference>
<protein>
    <recommendedName>
        <fullName evidence="1">UspA domain-containing protein</fullName>
    </recommendedName>
</protein>
<evidence type="ECO:0000259" key="1">
    <source>
        <dbReference type="Pfam" id="PF00582"/>
    </source>
</evidence>
<dbReference type="EMBL" id="CP042435">
    <property type="protein sequence ID" value="QEC69607.1"/>
    <property type="molecule type" value="Genomic_DNA"/>
</dbReference>
<dbReference type="InterPro" id="IPR006016">
    <property type="entry name" value="UspA"/>
</dbReference>
<dbReference type="AlphaFoldDB" id="A0A5B8VDJ7"/>
<dbReference type="Pfam" id="PF00582">
    <property type="entry name" value="Usp"/>
    <property type="match status" value="1"/>
</dbReference>
<proteinExistence type="predicted"/>
<sequence>MSRVIVVTNFSDSSRNALKYACEFLNIPQTQVLLLNIFGFPGSLSGDAIAIAAMSETITNDERLLQKEYAWVKENYSNINIAREMVTGSFIEVLHEFEKDPETSLIIMGAGGNYNDLLSWDTNIIDAFVDLTISVLVVPASVQYKPVNKIAFACNYYRKNLHTPVSMIRKLIQFTRAKLYVINVVSHDETIDEEAIKSKHLLQRSLEDISPTYYEPAFENIFTAIDQFTSAENIDMLIVIPTRHGIWYNIFHHNHTKGLVHLNHIPLLSLRQRERFI</sequence>
<gene>
    <name evidence="2" type="ORF">FRZ67_20730</name>
</gene>
<name>A0A5B8VDJ7_9BACT</name>
<dbReference type="KEGG" id="pgin:FRZ67_20730"/>
<organism evidence="2 3">
    <name type="scientific">Panacibacter ginsenosidivorans</name>
    <dbReference type="NCBI Taxonomy" id="1813871"/>
    <lineage>
        <taxon>Bacteria</taxon>
        <taxon>Pseudomonadati</taxon>
        <taxon>Bacteroidota</taxon>
        <taxon>Chitinophagia</taxon>
        <taxon>Chitinophagales</taxon>
        <taxon>Chitinophagaceae</taxon>
        <taxon>Panacibacter</taxon>
    </lineage>
</organism>
<keyword evidence="3" id="KW-1185">Reference proteome</keyword>
<dbReference type="Gene3D" id="3.40.50.12370">
    <property type="match status" value="1"/>
</dbReference>
<evidence type="ECO:0000313" key="3">
    <source>
        <dbReference type="Proteomes" id="UP000321533"/>
    </source>
</evidence>